<dbReference type="EMBL" id="JABBCQ020000021">
    <property type="protein sequence ID" value="MBI1626640.1"/>
    <property type="molecule type" value="Genomic_DNA"/>
</dbReference>
<accession>A0A843BBQ5</accession>
<dbReference type="Proteomes" id="UP000530032">
    <property type="component" value="Unassembled WGS sequence"/>
</dbReference>
<organism evidence="2 3">
    <name type="scientific">Comamonas suwonensis</name>
    <dbReference type="NCBI Taxonomy" id="2606214"/>
    <lineage>
        <taxon>Bacteria</taxon>
        <taxon>Pseudomonadati</taxon>
        <taxon>Pseudomonadota</taxon>
        <taxon>Betaproteobacteria</taxon>
        <taxon>Burkholderiales</taxon>
        <taxon>Comamonadaceae</taxon>
        <taxon>Comamonas</taxon>
    </lineage>
</organism>
<name>A0A843BBQ5_9BURK</name>
<gene>
    <name evidence="2" type="ORF">HF327_019350</name>
</gene>
<dbReference type="AlphaFoldDB" id="A0A843BBQ5"/>
<evidence type="ECO:0000259" key="1">
    <source>
        <dbReference type="Pfam" id="PF22751"/>
    </source>
</evidence>
<feature type="domain" description="DUF488" evidence="1">
    <location>
        <begin position="5"/>
        <end position="133"/>
    </location>
</feature>
<proteinExistence type="predicted"/>
<sequence length="141" mass="15651">MALCIVQLGSDRSPDEGLRIGTVRRPPRGVPKTEFASRNYYDCWLPELSPEAELMAQAQESVKRRAAGQTTEADTLWKLFEKQFRKQLAEPATDRTLGLLAALSHSSAFSLGCYCDDEAHCHRSILRSLLVDKGASIKNQG</sequence>
<dbReference type="RefSeq" id="WP_198462011.1">
    <property type="nucleotide sequence ID" value="NZ_JABBCQ020000021.1"/>
</dbReference>
<dbReference type="Pfam" id="PF22751">
    <property type="entry name" value="DUF488-N3a"/>
    <property type="match status" value="1"/>
</dbReference>
<evidence type="ECO:0000313" key="2">
    <source>
        <dbReference type="EMBL" id="MBI1626640.1"/>
    </source>
</evidence>
<keyword evidence="3" id="KW-1185">Reference proteome</keyword>
<comment type="caution">
    <text evidence="2">The sequence shown here is derived from an EMBL/GenBank/DDBJ whole genome shotgun (WGS) entry which is preliminary data.</text>
</comment>
<protein>
    <submittedName>
        <fullName evidence="2">DUF488 family protein</fullName>
    </submittedName>
</protein>
<reference evidence="2" key="1">
    <citation type="submission" date="2020-12" db="EMBL/GenBank/DDBJ databases">
        <title>Comamonas sp. nov., isolated from stream water.</title>
        <authorList>
            <person name="Park K.-H."/>
        </authorList>
    </citation>
    <scope>NUCLEOTIDE SEQUENCE</scope>
    <source>
        <strain evidence="2">EJ-4</strain>
    </source>
</reference>
<evidence type="ECO:0000313" key="3">
    <source>
        <dbReference type="Proteomes" id="UP000530032"/>
    </source>
</evidence>
<dbReference type="InterPro" id="IPR054495">
    <property type="entry name" value="DUF488-N3a"/>
</dbReference>